<feature type="compositionally biased region" description="Polar residues" evidence="2">
    <location>
        <begin position="405"/>
        <end position="428"/>
    </location>
</feature>
<dbReference type="InterPro" id="IPR036770">
    <property type="entry name" value="Ankyrin_rpt-contain_sf"/>
</dbReference>
<dbReference type="AlphaFoldDB" id="A9V2M0"/>
<sequence length="507" mass="56180">MAAGALEQRVPLHHATDQQDAEAIKVLLAAGADPMSSFKNGLTPIHVALKKIHVAQKHMLENVLDVFSRFPRGAILPLTQTLHMLCSPGADQSHIEMTLRNLADANFIYIVSDGTGPLKITLLQDARPSGKRDSTRVKGRRVELASALRPHGGELSSTSDADHVRQQALPSEHWQQQSQQQTQETQQQHQQPQTQHHRQHLTHAHQHQDKQAYTHPYPNHHHQQHHQQHREHQQQQRGQSRLFLWTQGEGHSAHSPDLDGMGSAQFAPLLHGARPPWTHHQQNASLQTLQGVPSLPHHLKRSLTTNTGHNQATAQSPREARLGSASMQSRQYQPQMQFSAMYTQQSSSHTSSESRSNPVAQAVYPRYPPTRSLGPQTHHHPQVISPFQQHMQFLSPQEASAAKIQGQQPFQEQPSLRQNPPSSQTGHVTSRPFLQPPSSVRPGVAPDSDMDSGISEYAGGWVEGGDAWTGLNPSTDAGYEPAITFRGTGHQRSYGAPADPSFADTWA</sequence>
<dbReference type="EMBL" id="CH991555">
    <property type="protein sequence ID" value="EDQ88399.1"/>
    <property type="molecule type" value="Genomic_DNA"/>
</dbReference>
<proteinExistence type="predicted"/>
<dbReference type="GeneID" id="5892065"/>
<feature type="region of interest" description="Disordered" evidence="2">
    <location>
        <begin position="126"/>
        <end position="238"/>
    </location>
</feature>
<dbReference type="KEGG" id="mbr:MONBRDRAFT_37578"/>
<dbReference type="InterPro" id="IPR002110">
    <property type="entry name" value="Ankyrin_rpt"/>
</dbReference>
<dbReference type="SUPFAM" id="SSF48403">
    <property type="entry name" value="Ankyrin repeat"/>
    <property type="match status" value="1"/>
</dbReference>
<reference evidence="3 4" key="1">
    <citation type="journal article" date="2008" name="Nature">
        <title>The genome of the choanoflagellate Monosiga brevicollis and the origin of metazoans.</title>
        <authorList>
            <consortium name="JGI Sequencing"/>
            <person name="King N."/>
            <person name="Westbrook M.J."/>
            <person name="Young S.L."/>
            <person name="Kuo A."/>
            <person name="Abedin M."/>
            <person name="Chapman J."/>
            <person name="Fairclough S."/>
            <person name="Hellsten U."/>
            <person name="Isogai Y."/>
            <person name="Letunic I."/>
            <person name="Marr M."/>
            <person name="Pincus D."/>
            <person name="Putnam N."/>
            <person name="Rokas A."/>
            <person name="Wright K.J."/>
            <person name="Zuzow R."/>
            <person name="Dirks W."/>
            <person name="Good M."/>
            <person name="Goodstein D."/>
            <person name="Lemons D."/>
            <person name="Li W."/>
            <person name="Lyons J.B."/>
            <person name="Morris A."/>
            <person name="Nichols S."/>
            <person name="Richter D.J."/>
            <person name="Salamov A."/>
            <person name="Bork P."/>
            <person name="Lim W.A."/>
            <person name="Manning G."/>
            <person name="Miller W.T."/>
            <person name="McGinnis W."/>
            <person name="Shapiro H."/>
            <person name="Tjian R."/>
            <person name="Grigoriev I.V."/>
            <person name="Rokhsar D."/>
        </authorList>
    </citation>
    <scope>NUCLEOTIDE SEQUENCE [LARGE SCALE GENOMIC DNA]</scope>
    <source>
        <strain evidence="4">MX1 / ATCC 50154</strain>
    </source>
</reference>
<protein>
    <submittedName>
        <fullName evidence="3">Uncharacterized protein</fullName>
    </submittedName>
</protein>
<dbReference type="PROSITE" id="PS50297">
    <property type="entry name" value="ANK_REP_REGION"/>
    <property type="match status" value="1"/>
</dbReference>
<keyword evidence="1" id="KW-0040">ANK repeat</keyword>
<dbReference type="Proteomes" id="UP000001357">
    <property type="component" value="Unassembled WGS sequence"/>
</dbReference>
<name>A9V2M0_MONBE</name>
<feature type="compositionally biased region" description="Low complexity" evidence="2">
    <location>
        <begin position="346"/>
        <end position="356"/>
    </location>
</feature>
<accession>A9V2M0</accession>
<feature type="compositionally biased region" description="Basic residues" evidence="2">
    <location>
        <begin position="195"/>
        <end position="205"/>
    </location>
</feature>
<feature type="region of interest" description="Disordered" evidence="2">
    <location>
        <begin position="396"/>
        <end position="452"/>
    </location>
</feature>
<feature type="region of interest" description="Disordered" evidence="2">
    <location>
        <begin position="340"/>
        <end position="359"/>
    </location>
</feature>
<dbReference type="PROSITE" id="PS50088">
    <property type="entry name" value="ANK_REPEAT"/>
    <property type="match status" value="1"/>
</dbReference>
<dbReference type="RefSeq" id="XP_001746992.1">
    <property type="nucleotide sequence ID" value="XM_001746940.1"/>
</dbReference>
<organism evidence="3 4">
    <name type="scientific">Monosiga brevicollis</name>
    <name type="common">Choanoflagellate</name>
    <dbReference type="NCBI Taxonomy" id="81824"/>
    <lineage>
        <taxon>Eukaryota</taxon>
        <taxon>Choanoflagellata</taxon>
        <taxon>Craspedida</taxon>
        <taxon>Salpingoecidae</taxon>
        <taxon>Monosiga</taxon>
    </lineage>
</organism>
<feature type="compositionally biased region" description="Low complexity" evidence="2">
    <location>
        <begin position="173"/>
        <end position="194"/>
    </location>
</feature>
<evidence type="ECO:0000313" key="4">
    <source>
        <dbReference type="Proteomes" id="UP000001357"/>
    </source>
</evidence>
<evidence type="ECO:0000313" key="3">
    <source>
        <dbReference type="EMBL" id="EDQ88399.1"/>
    </source>
</evidence>
<dbReference type="InParanoid" id="A9V2M0"/>
<feature type="repeat" description="ANK" evidence="1">
    <location>
        <begin position="7"/>
        <end position="33"/>
    </location>
</feature>
<keyword evidence="4" id="KW-1185">Reference proteome</keyword>
<feature type="compositionally biased region" description="Polar residues" evidence="2">
    <location>
        <begin position="302"/>
        <end position="316"/>
    </location>
</feature>
<evidence type="ECO:0000256" key="2">
    <source>
        <dbReference type="SAM" id="MobiDB-lite"/>
    </source>
</evidence>
<feature type="compositionally biased region" description="Basic residues" evidence="2">
    <location>
        <begin position="218"/>
        <end position="229"/>
    </location>
</feature>
<dbReference type="Gene3D" id="1.25.40.20">
    <property type="entry name" value="Ankyrin repeat-containing domain"/>
    <property type="match status" value="1"/>
</dbReference>
<gene>
    <name evidence="3" type="ORF">MONBRDRAFT_37578</name>
</gene>
<evidence type="ECO:0000256" key="1">
    <source>
        <dbReference type="PROSITE-ProRule" id="PRU00023"/>
    </source>
</evidence>
<feature type="region of interest" description="Disordered" evidence="2">
    <location>
        <begin position="298"/>
        <end position="332"/>
    </location>
</feature>
<feature type="compositionally biased region" description="Basic and acidic residues" evidence="2">
    <location>
        <begin position="128"/>
        <end position="143"/>
    </location>
</feature>